<dbReference type="SUPFAM" id="SSF57850">
    <property type="entry name" value="RING/U-box"/>
    <property type="match status" value="1"/>
</dbReference>
<dbReference type="Pfam" id="PF16577">
    <property type="entry name" value="UBA_5"/>
    <property type="match status" value="1"/>
</dbReference>
<dbReference type="GO" id="GO:0044753">
    <property type="term" value="C:amphisome"/>
    <property type="evidence" value="ECO:0007669"/>
    <property type="project" value="TreeGrafter"/>
</dbReference>
<dbReference type="GO" id="GO:0000423">
    <property type="term" value="P:mitophagy"/>
    <property type="evidence" value="ECO:0007669"/>
    <property type="project" value="TreeGrafter"/>
</dbReference>
<dbReference type="AlphaFoldDB" id="A0A0K8TQK4"/>
<dbReference type="Pfam" id="PF00569">
    <property type="entry name" value="ZZ"/>
    <property type="match status" value="1"/>
</dbReference>
<dbReference type="PANTHER" id="PTHR15090:SF0">
    <property type="entry name" value="SEQUESTOSOME-1"/>
    <property type="match status" value="1"/>
</dbReference>
<keyword evidence="1" id="KW-0479">Metal-binding</keyword>
<proteinExistence type="evidence at transcript level"/>
<dbReference type="PANTHER" id="PTHR15090">
    <property type="entry name" value="SEQUESTOSOME 1-RELATED"/>
    <property type="match status" value="1"/>
</dbReference>
<sequence length="464" mass="52383">ECRVYWVDDEDDQVDIFDDETLGIFWTLFQGKKKVYVEKRQEEVPVSSIFIPTTEEHPTSSQLPQGERIVHPRVICDGCDGVVAGYRYKCVQCPDFDLCMTCEGKMLHRAHVMFRIPEPLDKIRFDRKTLKDMKRGKFGSADKEKENDRRHHSHGKKSKKRTTSCTFASHLYNMMNDLAEGSEVPIEIDVSAGNQNEEPVAQERREQPSTQTPATPQPSPQLVNLLGQPANYINAGMEILSLFNQMFTNMSAPNNASAGNTTPTQSNGSSTPSKENTPRPEPAQPQGMENEKGTETTEQGKDSSKGAVPKEPKSSEVPSTSIENVENAEKIEVNQEKESSVPKEDKNRKSPSIETGWTVIDKQNEEVQDPKKKDQTDTRSRESSLSETDYVKLSKDLKKHIEEQARQTEKRAKIVYHKKEHINDAVIQMISMGFSNDGRYLARLLETVDGDVDAALEILQHENN</sequence>
<evidence type="ECO:0000313" key="9">
    <source>
        <dbReference type="EMBL" id="JAI16629.1"/>
    </source>
</evidence>
<dbReference type="GO" id="GO:0005080">
    <property type="term" value="F:protein kinase C binding"/>
    <property type="evidence" value="ECO:0007669"/>
    <property type="project" value="TreeGrafter"/>
</dbReference>
<dbReference type="GO" id="GO:0007032">
    <property type="term" value="P:endosome organization"/>
    <property type="evidence" value="ECO:0007669"/>
    <property type="project" value="TreeGrafter"/>
</dbReference>
<reference evidence="9" key="1">
    <citation type="journal article" date="2015" name="Insect Biochem. Mol. Biol.">
        <title>An insight into the sialome of the horse fly, Tabanus bromius.</title>
        <authorList>
            <person name="Ribeiro J.M."/>
            <person name="Kazimirova M."/>
            <person name="Takac P."/>
            <person name="Andersen J.F."/>
            <person name="Francischetti I.M."/>
        </authorList>
    </citation>
    <scope>NUCLEOTIDE SEQUENCE</scope>
</reference>
<keyword evidence="2 5" id="KW-0863">Zinc-finger</keyword>
<evidence type="ECO:0000256" key="2">
    <source>
        <dbReference type="ARBA" id="ARBA00022771"/>
    </source>
</evidence>
<dbReference type="PROSITE" id="PS50030">
    <property type="entry name" value="UBA"/>
    <property type="match status" value="1"/>
</dbReference>
<evidence type="ECO:0000256" key="6">
    <source>
        <dbReference type="SAM" id="MobiDB-lite"/>
    </source>
</evidence>
<feature type="domain" description="ZZ-type" evidence="8">
    <location>
        <begin position="71"/>
        <end position="121"/>
    </location>
</feature>
<dbReference type="InterPro" id="IPR043145">
    <property type="entry name" value="Znf_ZZ_sf"/>
</dbReference>
<evidence type="ECO:0000256" key="5">
    <source>
        <dbReference type="PROSITE-ProRule" id="PRU00228"/>
    </source>
</evidence>
<evidence type="ECO:0000259" key="7">
    <source>
        <dbReference type="PROSITE" id="PS50030"/>
    </source>
</evidence>
<dbReference type="PROSITE" id="PS50135">
    <property type="entry name" value="ZF_ZZ_2"/>
    <property type="match status" value="1"/>
</dbReference>
<feature type="compositionally biased region" description="Basic and acidic residues" evidence="6">
    <location>
        <begin position="131"/>
        <end position="149"/>
    </location>
</feature>
<dbReference type="GO" id="GO:0016235">
    <property type="term" value="C:aggresome"/>
    <property type="evidence" value="ECO:0007669"/>
    <property type="project" value="TreeGrafter"/>
</dbReference>
<dbReference type="SUPFAM" id="SSF46934">
    <property type="entry name" value="UBA-like"/>
    <property type="match status" value="1"/>
</dbReference>
<dbReference type="GO" id="GO:0035973">
    <property type="term" value="P:aggrephagy"/>
    <property type="evidence" value="ECO:0007669"/>
    <property type="project" value="TreeGrafter"/>
</dbReference>
<evidence type="ECO:0008006" key="10">
    <source>
        <dbReference type="Google" id="ProtNLM"/>
    </source>
</evidence>
<dbReference type="InterPro" id="IPR009060">
    <property type="entry name" value="UBA-like_sf"/>
</dbReference>
<dbReference type="GO" id="GO:0070530">
    <property type="term" value="F:K63-linked polyubiquitin modification-dependent protein binding"/>
    <property type="evidence" value="ECO:0007669"/>
    <property type="project" value="TreeGrafter"/>
</dbReference>
<dbReference type="Gene3D" id="3.30.60.90">
    <property type="match status" value="1"/>
</dbReference>
<dbReference type="InterPro" id="IPR015940">
    <property type="entry name" value="UBA"/>
</dbReference>
<feature type="region of interest" description="Disordered" evidence="6">
    <location>
        <begin position="253"/>
        <end position="388"/>
    </location>
</feature>
<dbReference type="GO" id="GO:0008270">
    <property type="term" value="F:zinc ion binding"/>
    <property type="evidence" value="ECO:0007669"/>
    <property type="project" value="UniProtKB-KW"/>
</dbReference>
<evidence type="ECO:0000259" key="8">
    <source>
        <dbReference type="PROSITE" id="PS50135"/>
    </source>
</evidence>
<keyword evidence="4" id="KW-0539">Nucleus</keyword>
<dbReference type="InterPro" id="IPR033741">
    <property type="entry name" value="SQSTM_UBA"/>
</dbReference>
<evidence type="ECO:0000256" key="3">
    <source>
        <dbReference type="ARBA" id="ARBA00022833"/>
    </source>
</evidence>
<feature type="non-terminal residue" evidence="9">
    <location>
        <position position="1"/>
    </location>
</feature>
<evidence type="ECO:0000256" key="1">
    <source>
        <dbReference type="ARBA" id="ARBA00022723"/>
    </source>
</evidence>
<feature type="region of interest" description="Disordered" evidence="6">
    <location>
        <begin position="131"/>
        <end position="162"/>
    </location>
</feature>
<feature type="domain" description="UBA" evidence="7">
    <location>
        <begin position="417"/>
        <end position="462"/>
    </location>
</feature>
<dbReference type="CDD" id="cd02340">
    <property type="entry name" value="ZZ_NBR1_like"/>
    <property type="match status" value="1"/>
</dbReference>
<feature type="compositionally biased region" description="Basic and acidic residues" evidence="6">
    <location>
        <begin position="327"/>
        <end position="348"/>
    </location>
</feature>
<dbReference type="PROSITE" id="PS01357">
    <property type="entry name" value="ZF_ZZ_1"/>
    <property type="match status" value="1"/>
</dbReference>
<feature type="compositionally biased region" description="Basic residues" evidence="6">
    <location>
        <begin position="150"/>
        <end position="162"/>
    </location>
</feature>
<dbReference type="SMART" id="SM00291">
    <property type="entry name" value="ZnF_ZZ"/>
    <property type="match status" value="1"/>
</dbReference>
<feature type="compositionally biased region" description="Basic and acidic residues" evidence="6">
    <location>
        <begin position="362"/>
        <end position="388"/>
    </location>
</feature>
<feature type="compositionally biased region" description="Basic and acidic residues" evidence="6">
    <location>
        <begin position="289"/>
        <end position="314"/>
    </location>
</feature>
<evidence type="ECO:0000256" key="4">
    <source>
        <dbReference type="ARBA" id="ARBA00023242"/>
    </source>
</evidence>
<organism evidence="9">
    <name type="scientific">Tabanus bromius</name>
    <name type="common">Band-eyed brown horse fly</name>
    <dbReference type="NCBI Taxonomy" id="304241"/>
    <lineage>
        <taxon>Eukaryota</taxon>
        <taxon>Metazoa</taxon>
        <taxon>Ecdysozoa</taxon>
        <taxon>Arthropoda</taxon>
        <taxon>Hexapoda</taxon>
        <taxon>Insecta</taxon>
        <taxon>Pterygota</taxon>
        <taxon>Neoptera</taxon>
        <taxon>Endopterygota</taxon>
        <taxon>Diptera</taxon>
        <taxon>Brachycera</taxon>
        <taxon>Tabanomorpha</taxon>
        <taxon>Tabanoidea</taxon>
        <taxon>Tabanidae</taxon>
        <taxon>Tabanus</taxon>
    </lineage>
</organism>
<feature type="compositionally biased region" description="Polar residues" evidence="6">
    <location>
        <begin position="253"/>
        <end position="275"/>
    </location>
</feature>
<dbReference type="EMBL" id="GDAI01000974">
    <property type="protein sequence ID" value="JAI16629.1"/>
    <property type="molecule type" value="mRNA"/>
</dbReference>
<dbReference type="FunFam" id="3.30.60.90:FF:000016">
    <property type="entry name" value="Refractory to sigma P"/>
    <property type="match status" value="1"/>
</dbReference>
<name>A0A0K8TQK4_TABBR</name>
<feature type="region of interest" description="Disordered" evidence="6">
    <location>
        <begin position="197"/>
        <end position="223"/>
    </location>
</feature>
<keyword evidence="3" id="KW-0862">Zinc</keyword>
<dbReference type="InterPro" id="IPR000433">
    <property type="entry name" value="Znf_ZZ"/>
</dbReference>
<protein>
    <recommendedName>
        <fullName evidence="10">Sequestosome-1</fullName>
    </recommendedName>
</protein>
<dbReference type="SMART" id="SM00165">
    <property type="entry name" value="UBA"/>
    <property type="match status" value="1"/>
</dbReference>
<accession>A0A0K8TQK4</accession>
<dbReference type="InterPro" id="IPR052260">
    <property type="entry name" value="Autophagy_Rcpt_SigReg"/>
</dbReference>
<dbReference type="Gene3D" id="1.10.8.10">
    <property type="entry name" value="DNA helicase RuvA subunit, C-terminal domain"/>
    <property type="match status" value="1"/>
</dbReference>